<dbReference type="InterPro" id="IPR000415">
    <property type="entry name" value="Nitroreductase-like"/>
</dbReference>
<dbReference type="eggNOG" id="COG0778">
    <property type="taxonomic scope" value="Bacteria"/>
</dbReference>
<evidence type="ECO:0000256" key="5">
    <source>
        <dbReference type="PIRNR" id="PIRNR005426"/>
    </source>
</evidence>
<proteinExistence type="inferred from homology"/>
<keyword evidence="5" id="KW-0521">NADP</keyword>
<dbReference type="HOGENOM" id="CLU_070764_0_0_6"/>
<dbReference type="GeneID" id="92930997"/>
<keyword evidence="4 5" id="KW-0560">Oxidoreductase</keyword>
<evidence type="ECO:0000256" key="2">
    <source>
        <dbReference type="ARBA" id="ARBA00022630"/>
    </source>
</evidence>
<evidence type="ECO:0000256" key="1">
    <source>
        <dbReference type="ARBA" id="ARBA00008366"/>
    </source>
</evidence>
<dbReference type="InterPro" id="IPR016446">
    <property type="entry name" value="Flavin_OxRdtase_Frp"/>
</dbReference>
<dbReference type="CDD" id="cd02146">
    <property type="entry name" value="NfsA-like"/>
    <property type="match status" value="1"/>
</dbReference>
<evidence type="ECO:0000313" key="7">
    <source>
        <dbReference type="EMBL" id="AIA54847.1"/>
    </source>
</evidence>
<accession>A0A059ZY75</accession>
<gene>
    <name evidence="7" type="ORF">Acaty_c0973</name>
</gene>
<dbReference type="Gene3D" id="3.40.109.10">
    <property type="entry name" value="NADH Oxidase"/>
    <property type="match status" value="1"/>
</dbReference>
<keyword evidence="3 5" id="KW-0288">FMN</keyword>
<dbReference type="Proteomes" id="UP000005522">
    <property type="component" value="Chromosome"/>
</dbReference>
<dbReference type="EMBL" id="CP005986">
    <property type="protein sequence ID" value="AIA54847.1"/>
    <property type="molecule type" value="Genomic_DNA"/>
</dbReference>
<dbReference type="Pfam" id="PF00881">
    <property type="entry name" value="Nitroreductase"/>
    <property type="match status" value="1"/>
</dbReference>
<dbReference type="PANTHER" id="PTHR43425:SF2">
    <property type="entry name" value="OXYGEN-INSENSITIVE NADPH NITROREDUCTASE"/>
    <property type="match status" value="1"/>
</dbReference>
<reference evidence="7 8" key="1">
    <citation type="journal article" date="2009" name="J. Bacteriol.">
        <title>Draft genome sequence of the extremely acidophilic bacterium Acidithiobacillus caldus ATCC 51756 reveals metabolic versatility in the genus Acidithiobacillus.</title>
        <authorList>
            <person name="Valdes J."/>
            <person name="Quatrini R."/>
            <person name="Hallberg K."/>
            <person name="Dopson M."/>
            <person name="Valenzuela P.D."/>
            <person name="Holmes D.S."/>
        </authorList>
    </citation>
    <scope>NUCLEOTIDE SEQUENCE [LARGE SCALE GENOMIC DNA]</scope>
    <source>
        <strain evidence="8">ATCC 51756 / DSM 8584 / KU</strain>
    </source>
</reference>
<evidence type="ECO:0000256" key="4">
    <source>
        <dbReference type="ARBA" id="ARBA00023002"/>
    </source>
</evidence>
<dbReference type="RefSeq" id="WP_004871403.1">
    <property type="nucleotide sequence ID" value="NZ_CP005986.1"/>
</dbReference>
<dbReference type="PIRSF" id="PIRSF005426">
    <property type="entry name" value="Frp"/>
    <property type="match status" value="1"/>
</dbReference>
<dbReference type="AlphaFoldDB" id="A0A059ZY75"/>
<dbReference type="PANTHER" id="PTHR43425">
    <property type="entry name" value="OXYGEN-INSENSITIVE NADPH NITROREDUCTASE"/>
    <property type="match status" value="1"/>
</dbReference>
<feature type="domain" description="Nitroreductase" evidence="6">
    <location>
        <begin position="9"/>
        <end position="163"/>
    </location>
</feature>
<dbReference type="SUPFAM" id="SSF55469">
    <property type="entry name" value="FMN-dependent nitroreductase-like"/>
    <property type="match status" value="1"/>
</dbReference>
<dbReference type="InterPro" id="IPR029479">
    <property type="entry name" value="Nitroreductase"/>
</dbReference>
<sequence>MTDVLALLQSHRSIRRFRPDPLPDGLLETIVRCGQQAASSSNIQAYRIINVTDASLRDTLAELAGQQEYVRLAPVFLVFCADLRRAQKVCDRIGPPFVPGMTEHFIIATVDTALCGQNCVVAAESQGLGCCYIGAVRNHPAEISALLALPEQVYPLFGLCIGYPDQTVEVKPRLPLGAVLQENRYSEEHDAELIAEYDATMQAYYGSRSDHRKDSSWSREIAALAGREARPHMAAFLKERGFLLR</sequence>
<dbReference type="NCBIfam" id="NF008033">
    <property type="entry name" value="PRK10765.1"/>
    <property type="match status" value="1"/>
</dbReference>
<organism evidence="7 8">
    <name type="scientific">Acidithiobacillus caldus (strain ATCC 51756 / DSM 8584 / KU)</name>
    <dbReference type="NCBI Taxonomy" id="637389"/>
    <lineage>
        <taxon>Bacteria</taxon>
        <taxon>Pseudomonadati</taxon>
        <taxon>Pseudomonadota</taxon>
        <taxon>Acidithiobacillia</taxon>
        <taxon>Acidithiobacillales</taxon>
        <taxon>Acidithiobacillaceae</taxon>
        <taxon>Acidithiobacillus</taxon>
    </lineage>
</organism>
<name>A0A059ZY75_ACICK</name>
<keyword evidence="2 5" id="KW-0285">Flavoprotein</keyword>
<dbReference type="KEGG" id="acz:Acaty_c0973"/>
<evidence type="ECO:0000313" key="8">
    <source>
        <dbReference type="Proteomes" id="UP000005522"/>
    </source>
</evidence>
<evidence type="ECO:0000259" key="6">
    <source>
        <dbReference type="Pfam" id="PF00881"/>
    </source>
</evidence>
<comment type="similarity">
    <text evidence="1 5">Belongs to the flavin oxidoreductase frp family.</text>
</comment>
<protein>
    <submittedName>
        <fullName evidence="7">Oxygen-insensitive NADPH nitroreductase</fullName>
        <ecNumber evidence="7">1.-.-.-</ecNumber>
    </submittedName>
</protein>
<evidence type="ECO:0000256" key="3">
    <source>
        <dbReference type="ARBA" id="ARBA00022643"/>
    </source>
</evidence>
<dbReference type="EC" id="1.-.-.-" evidence="7"/>
<dbReference type="GO" id="GO:0016491">
    <property type="term" value="F:oxidoreductase activity"/>
    <property type="evidence" value="ECO:0007669"/>
    <property type="project" value="UniProtKB-UniRule"/>
</dbReference>